<evidence type="ECO:0000313" key="1">
    <source>
        <dbReference type="EMBL" id="KAJ2000440.1"/>
    </source>
</evidence>
<dbReference type="EMBL" id="JANBQF010000532">
    <property type="protein sequence ID" value="KAJ2000440.1"/>
    <property type="molecule type" value="Genomic_DNA"/>
</dbReference>
<sequence>LAGRVYAYRVVGQRGLELLDVELGTRKDLTQLGSHMHVWRRQGGGAGPLILLGSPSEHSYSSSKWGMMAAAAAGEAPERGWQAGEVRVMDPAAWGGRQVGGGEELAGLVRILSGMQSPGHFGRGLASSTATGDVWIGEPFGGGEAGRVYRWSADAAEPQCFGMADGGHARLGQTIRAASGAGVELLAVSAPHDSQFSRLAGSVLLMHSRAEPS</sequence>
<dbReference type="AlphaFoldDB" id="A0A9W8BFU4"/>
<reference evidence="1" key="1">
    <citation type="submission" date="2022-07" db="EMBL/GenBank/DDBJ databases">
        <title>Phylogenomic reconstructions and comparative analyses of Kickxellomycotina fungi.</title>
        <authorList>
            <person name="Reynolds N.K."/>
            <person name="Stajich J.E."/>
            <person name="Barry K."/>
            <person name="Grigoriev I.V."/>
            <person name="Crous P."/>
            <person name="Smith M.E."/>
        </authorList>
    </citation>
    <scope>NUCLEOTIDE SEQUENCE</scope>
    <source>
        <strain evidence="1">IMI 214461</strain>
    </source>
</reference>
<feature type="non-terminal residue" evidence="1">
    <location>
        <position position="1"/>
    </location>
</feature>
<keyword evidence="2" id="KW-1185">Reference proteome</keyword>
<gene>
    <name evidence="1" type="ORF">H4R26_004616</name>
</gene>
<dbReference type="OrthoDB" id="5317514at2759"/>
<protein>
    <submittedName>
        <fullName evidence="1">Uncharacterized protein</fullName>
    </submittedName>
</protein>
<comment type="caution">
    <text evidence="1">The sequence shown here is derived from an EMBL/GenBank/DDBJ whole genome shotgun (WGS) entry which is preliminary data.</text>
</comment>
<dbReference type="Proteomes" id="UP001150907">
    <property type="component" value="Unassembled WGS sequence"/>
</dbReference>
<evidence type="ECO:0000313" key="2">
    <source>
        <dbReference type="Proteomes" id="UP001150907"/>
    </source>
</evidence>
<proteinExistence type="predicted"/>
<accession>A0A9W8BFU4</accession>
<organism evidence="1 2">
    <name type="scientific">Coemansia thaxteri</name>
    <dbReference type="NCBI Taxonomy" id="2663907"/>
    <lineage>
        <taxon>Eukaryota</taxon>
        <taxon>Fungi</taxon>
        <taxon>Fungi incertae sedis</taxon>
        <taxon>Zoopagomycota</taxon>
        <taxon>Kickxellomycotina</taxon>
        <taxon>Kickxellomycetes</taxon>
        <taxon>Kickxellales</taxon>
        <taxon>Kickxellaceae</taxon>
        <taxon>Coemansia</taxon>
    </lineage>
</organism>
<name>A0A9W8BFU4_9FUNG</name>